<feature type="compositionally biased region" description="Basic and acidic residues" evidence="1">
    <location>
        <begin position="24"/>
        <end position="35"/>
    </location>
</feature>
<name>A0A8X6YNK6_9ARAC</name>
<dbReference type="EMBL" id="BMAV01021829">
    <property type="protein sequence ID" value="GFY76300.1"/>
    <property type="molecule type" value="Genomic_DNA"/>
</dbReference>
<dbReference type="GO" id="GO:0042791">
    <property type="term" value="P:5S class rRNA transcription by RNA polymerase III"/>
    <property type="evidence" value="ECO:0007669"/>
    <property type="project" value="TreeGrafter"/>
</dbReference>
<feature type="region of interest" description="Disordered" evidence="1">
    <location>
        <begin position="47"/>
        <end position="73"/>
    </location>
</feature>
<dbReference type="PANTHER" id="PTHR15180">
    <property type="entry name" value="GENERAL TRANSCRIPTION FACTOR 3C POLYPEPTIDE 1"/>
    <property type="match status" value="1"/>
</dbReference>
<keyword evidence="3" id="KW-1185">Reference proteome</keyword>
<dbReference type="PANTHER" id="PTHR15180:SF1">
    <property type="entry name" value="GENERAL TRANSCRIPTION FACTOR 3C POLYPEPTIDE 1"/>
    <property type="match status" value="1"/>
</dbReference>
<dbReference type="Proteomes" id="UP000886998">
    <property type="component" value="Unassembled WGS sequence"/>
</dbReference>
<protein>
    <submittedName>
        <fullName evidence="2">General transcription factor 3C polypeptide 1</fullName>
    </submittedName>
</protein>
<dbReference type="GO" id="GO:0003677">
    <property type="term" value="F:DNA binding"/>
    <property type="evidence" value="ECO:0007669"/>
    <property type="project" value="InterPro"/>
</dbReference>
<feature type="compositionally biased region" description="Basic and acidic residues" evidence="1">
    <location>
        <begin position="1"/>
        <end position="17"/>
    </location>
</feature>
<organism evidence="2 3">
    <name type="scientific">Trichonephila inaurata madagascariensis</name>
    <dbReference type="NCBI Taxonomy" id="2747483"/>
    <lineage>
        <taxon>Eukaryota</taxon>
        <taxon>Metazoa</taxon>
        <taxon>Ecdysozoa</taxon>
        <taxon>Arthropoda</taxon>
        <taxon>Chelicerata</taxon>
        <taxon>Arachnida</taxon>
        <taxon>Araneae</taxon>
        <taxon>Araneomorphae</taxon>
        <taxon>Entelegynae</taxon>
        <taxon>Araneoidea</taxon>
        <taxon>Nephilidae</taxon>
        <taxon>Trichonephila</taxon>
        <taxon>Trichonephila inaurata</taxon>
    </lineage>
</organism>
<evidence type="ECO:0000313" key="2">
    <source>
        <dbReference type="EMBL" id="GFY76300.1"/>
    </source>
</evidence>
<evidence type="ECO:0000256" key="1">
    <source>
        <dbReference type="SAM" id="MobiDB-lite"/>
    </source>
</evidence>
<dbReference type="OrthoDB" id="68020at2759"/>
<proteinExistence type="predicted"/>
<feature type="region of interest" description="Disordered" evidence="1">
    <location>
        <begin position="1"/>
        <end position="35"/>
    </location>
</feature>
<sequence>MQKHKVEGKRTKKEDSQLNHGNGKKNEANKEETRINVKICRDKNGKWQENDCENENNDNKDDNDNGRSIEAEQLSKKRKVKVEICKNKKRIRYLDEKDKAALKKKDKIRCRWSSSEDSFLLLCRVVSFFLDPVYCKNTVIPYTAVRDLLHKHVPGVSKDKSSKACERRIRYVMSNPVTMNNINMFLQEAREDTELVQEFSQPKPPKNKTAEWISMFTRVLTKLQKKFTSFTFERRKMIVIPNSLQEFHECFNLKHFDEKDVSRSFESVYNKPENVEDIKKFVLETLIFSRLAAMEDDTYTSDSFRTLYQLHPRKALRSVIVHLRKTNHFSR</sequence>
<dbReference type="GO" id="GO:0000127">
    <property type="term" value="C:transcription factor TFIIIC complex"/>
    <property type="evidence" value="ECO:0007669"/>
    <property type="project" value="InterPro"/>
</dbReference>
<dbReference type="InterPro" id="IPR044210">
    <property type="entry name" value="Tfc3-like"/>
</dbReference>
<comment type="caution">
    <text evidence="2">The sequence shown here is derived from an EMBL/GenBank/DDBJ whole genome shotgun (WGS) entry which is preliminary data.</text>
</comment>
<gene>
    <name evidence="2" type="primary">Gtf3c1_2</name>
    <name evidence="2" type="ORF">TNIN_376491</name>
</gene>
<accession>A0A8X6YNK6</accession>
<evidence type="ECO:0000313" key="3">
    <source>
        <dbReference type="Proteomes" id="UP000886998"/>
    </source>
</evidence>
<reference evidence="2" key="1">
    <citation type="submission" date="2020-08" db="EMBL/GenBank/DDBJ databases">
        <title>Multicomponent nature underlies the extraordinary mechanical properties of spider dragline silk.</title>
        <authorList>
            <person name="Kono N."/>
            <person name="Nakamura H."/>
            <person name="Mori M."/>
            <person name="Yoshida Y."/>
            <person name="Ohtoshi R."/>
            <person name="Malay A.D."/>
            <person name="Moran D.A.P."/>
            <person name="Tomita M."/>
            <person name="Numata K."/>
            <person name="Arakawa K."/>
        </authorList>
    </citation>
    <scope>NUCLEOTIDE SEQUENCE</scope>
</reference>
<dbReference type="AlphaFoldDB" id="A0A8X6YNK6"/>
<feature type="compositionally biased region" description="Basic and acidic residues" evidence="1">
    <location>
        <begin position="57"/>
        <end position="73"/>
    </location>
</feature>
<dbReference type="GO" id="GO:0006384">
    <property type="term" value="P:transcription initiation at RNA polymerase III promoter"/>
    <property type="evidence" value="ECO:0007669"/>
    <property type="project" value="InterPro"/>
</dbReference>